<keyword evidence="1" id="KW-0732">Signal</keyword>
<dbReference type="Proteomes" id="UP000295391">
    <property type="component" value="Unassembled WGS sequence"/>
</dbReference>
<protein>
    <recommendedName>
        <fullName evidence="4">MORN repeat protein</fullName>
    </recommendedName>
</protein>
<evidence type="ECO:0000256" key="1">
    <source>
        <dbReference type="SAM" id="SignalP"/>
    </source>
</evidence>
<evidence type="ECO:0000313" key="2">
    <source>
        <dbReference type="EMBL" id="TDQ61849.1"/>
    </source>
</evidence>
<sequence>MNFIKRLCRVLVLAGLVVGLSNGSISTSFAQAPKGINEAFLVENTARVRKVKSYYAGNTVMTYNKPYGTQVEYFAPNGKTYLWYPGNRAIVRGEWKVNKGKDGFPQTCFRYQANSVNPYTKVPGGQWQCAQSIYIMFTDIQRVKGDALGLSKGLPFKLSKRKTSFQKLAKKAKLDANNLRYLPTARDK</sequence>
<evidence type="ECO:0008006" key="4">
    <source>
        <dbReference type="Google" id="ProtNLM"/>
    </source>
</evidence>
<accession>A0A4R6VJK2</accession>
<proteinExistence type="predicted"/>
<dbReference type="RefSeq" id="WP_133573535.1">
    <property type="nucleotide sequence ID" value="NZ_SNYR01000003.1"/>
</dbReference>
<comment type="caution">
    <text evidence="2">The sequence shown here is derived from an EMBL/GenBank/DDBJ whole genome shotgun (WGS) entry which is preliminary data.</text>
</comment>
<dbReference type="OrthoDB" id="7951041at2"/>
<name>A0A4R6VJK2_9HYPH</name>
<dbReference type="AlphaFoldDB" id="A0A4R6VJK2"/>
<dbReference type="EMBL" id="SNYR01000003">
    <property type="protein sequence ID" value="TDQ61849.1"/>
    <property type="molecule type" value="Genomic_DNA"/>
</dbReference>
<gene>
    <name evidence="2" type="ORF">ATL17_2953</name>
</gene>
<organism evidence="2 3">
    <name type="scientific">Maritalea mobilis</name>
    <dbReference type="NCBI Taxonomy" id="483324"/>
    <lineage>
        <taxon>Bacteria</taxon>
        <taxon>Pseudomonadati</taxon>
        <taxon>Pseudomonadota</taxon>
        <taxon>Alphaproteobacteria</taxon>
        <taxon>Hyphomicrobiales</taxon>
        <taxon>Devosiaceae</taxon>
        <taxon>Maritalea</taxon>
    </lineage>
</organism>
<feature type="signal peptide" evidence="1">
    <location>
        <begin position="1"/>
        <end position="30"/>
    </location>
</feature>
<keyword evidence="3" id="KW-1185">Reference proteome</keyword>
<reference evidence="2 3" key="1">
    <citation type="submission" date="2019-03" db="EMBL/GenBank/DDBJ databases">
        <title>Genomic Encyclopedia of Type Strains, Phase III (KMG-III): the genomes of soil and plant-associated and newly described type strains.</title>
        <authorList>
            <person name="Whitman W."/>
        </authorList>
    </citation>
    <scope>NUCLEOTIDE SEQUENCE [LARGE SCALE GENOMIC DNA]</scope>
    <source>
        <strain evidence="2 3">CGMCC 1.7002</strain>
    </source>
</reference>
<evidence type="ECO:0000313" key="3">
    <source>
        <dbReference type="Proteomes" id="UP000295391"/>
    </source>
</evidence>
<feature type="chain" id="PRO_5020957432" description="MORN repeat protein" evidence="1">
    <location>
        <begin position="31"/>
        <end position="188"/>
    </location>
</feature>